<feature type="transmembrane region" description="Helical" evidence="1">
    <location>
        <begin position="44"/>
        <end position="63"/>
    </location>
</feature>
<keyword evidence="1" id="KW-1133">Transmembrane helix</keyword>
<feature type="transmembrane region" description="Helical" evidence="1">
    <location>
        <begin position="104"/>
        <end position="127"/>
    </location>
</feature>
<protein>
    <submittedName>
        <fullName evidence="2">Uncharacterized protein</fullName>
    </submittedName>
</protein>
<dbReference type="EMBL" id="CP036526">
    <property type="protein sequence ID" value="QDT12782.1"/>
    <property type="molecule type" value="Genomic_DNA"/>
</dbReference>
<reference evidence="2 3" key="1">
    <citation type="submission" date="2019-02" db="EMBL/GenBank/DDBJ databases">
        <title>Deep-cultivation of Planctomycetes and their phenomic and genomic characterization uncovers novel biology.</title>
        <authorList>
            <person name="Wiegand S."/>
            <person name="Jogler M."/>
            <person name="Boedeker C."/>
            <person name="Pinto D."/>
            <person name="Vollmers J."/>
            <person name="Rivas-Marin E."/>
            <person name="Kohn T."/>
            <person name="Peeters S.H."/>
            <person name="Heuer A."/>
            <person name="Rast P."/>
            <person name="Oberbeckmann S."/>
            <person name="Bunk B."/>
            <person name="Jeske O."/>
            <person name="Meyerdierks A."/>
            <person name="Storesund J.E."/>
            <person name="Kallscheuer N."/>
            <person name="Luecker S."/>
            <person name="Lage O.M."/>
            <person name="Pohl T."/>
            <person name="Merkel B.J."/>
            <person name="Hornburger P."/>
            <person name="Mueller R.-W."/>
            <person name="Bruemmer F."/>
            <person name="Labrenz M."/>
            <person name="Spormann A.M."/>
            <person name="Op den Camp H."/>
            <person name="Overmann J."/>
            <person name="Amann R."/>
            <person name="Jetten M.S.M."/>
            <person name="Mascher T."/>
            <person name="Medema M.H."/>
            <person name="Devos D.P."/>
            <person name="Kaster A.-K."/>
            <person name="Ovreas L."/>
            <person name="Rohde M."/>
            <person name="Galperin M.Y."/>
            <person name="Jogler C."/>
        </authorList>
    </citation>
    <scope>NUCLEOTIDE SEQUENCE [LARGE SCALE GENOMIC DNA]</scope>
    <source>
        <strain evidence="2 3">K23_9</strain>
    </source>
</reference>
<gene>
    <name evidence="2" type="ORF">K239x_47940</name>
</gene>
<feature type="transmembrane region" description="Helical" evidence="1">
    <location>
        <begin position="20"/>
        <end position="38"/>
    </location>
</feature>
<accession>A0A517P087</accession>
<keyword evidence="3" id="KW-1185">Reference proteome</keyword>
<evidence type="ECO:0000313" key="3">
    <source>
        <dbReference type="Proteomes" id="UP000319817"/>
    </source>
</evidence>
<dbReference type="RefSeq" id="WP_145420621.1">
    <property type="nucleotide sequence ID" value="NZ_CP036526.1"/>
</dbReference>
<dbReference type="Proteomes" id="UP000319817">
    <property type="component" value="Chromosome"/>
</dbReference>
<feature type="transmembrane region" description="Helical" evidence="1">
    <location>
        <begin position="75"/>
        <end position="92"/>
    </location>
</feature>
<keyword evidence="1" id="KW-0812">Transmembrane</keyword>
<name>A0A517P087_9BACT</name>
<proteinExistence type="predicted"/>
<keyword evidence="1" id="KW-0472">Membrane</keyword>
<dbReference type="AlphaFoldDB" id="A0A517P087"/>
<evidence type="ECO:0000256" key="1">
    <source>
        <dbReference type="SAM" id="Phobius"/>
    </source>
</evidence>
<sequence length="141" mass="15335">MDESDKVDLSANKRLAKFSIAELVLLQLACAVVLFLDFRLAGRAAFSFFALPLGITTWVACRLRYFPSVKMINPFSVGVATSTTSTLIGAWGSPIPIAESATSYLVFNLVCGAAMGLMLGWVAVMLADQIMTRVHRSNQRD</sequence>
<organism evidence="2 3">
    <name type="scientific">Stieleria marina</name>
    <dbReference type="NCBI Taxonomy" id="1930275"/>
    <lineage>
        <taxon>Bacteria</taxon>
        <taxon>Pseudomonadati</taxon>
        <taxon>Planctomycetota</taxon>
        <taxon>Planctomycetia</taxon>
        <taxon>Pirellulales</taxon>
        <taxon>Pirellulaceae</taxon>
        <taxon>Stieleria</taxon>
    </lineage>
</organism>
<evidence type="ECO:0000313" key="2">
    <source>
        <dbReference type="EMBL" id="QDT12782.1"/>
    </source>
</evidence>